<dbReference type="AlphaFoldDB" id="D8SVI1"/>
<protein>
    <submittedName>
        <fullName evidence="5">Uncharacterized protein</fullName>
    </submittedName>
</protein>
<evidence type="ECO:0000256" key="3">
    <source>
        <dbReference type="SAM" id="Coils"/>
    </source>
</evidence>
<evidence type="ECO:0000256" key="1">
    <source>
        <dbReference type="ARBA" id="ARBA00022441"/>
    </source>
</evidence>
<dbReference type="eggNOG" id="KOG0379">
    <property type="taxonomic scope" value="Eukaryota"/>
</dbReference>
<feature type="region of interest" description="Disordered" evidence="4">
    <location>
        <begin position="438"/>
        <end position="460"/>
    </location>
</feature>
<dbReference type="EMBL" id="GL377645">
    <property type="protein sequence ID" value="EFJ11621.1"/>
    <property type="molecule type" value="Genomic_DNA"/>
</dbReference>
<dbReference type="InParanoid" id="D8SVI1"/>
<feature type="coiled-coil region" evidence="3">
    <location>
        <begin position="465"/>
        <end position="495"/>
    </location>
</feature>
<feature type="compositionally biased region" description="Low complexity" evidence="4">
    <location>
        <begin position="439"/>
        <end position="452"/>
    </location>
</feature>
<reference evidence="5 6" key="1">
    <citation type="journal article" date="2011" name="Science">
        <title>The Selaginella genome identifies genetic changes associated with the evolution of vascular plants.</title>
        <authorList>
            <person name="Banks J.A."/>
            <person name="Nishiyama T."/>
            <person name="Hasebe M."/>
            <person name="Bowman J.L."/>
            <person name="Gribskov M."/>
            <person name="dePamphilis C."/>
            <person name="Albert V.A."/>
            <person name="Aono N."/>
            <person name="Aoyama T."/>
            <person name="Ambrose B.A."/>
            <person name="Ashton N.W."/>
            <person name="Axtell M.J."/>
            <person name="Barker E."/>
            <person name="Barker M.S."/>
            <person name="Bennetzen J.L."/>
            <person name="Bonawitz N.D."/>
            <person name="Chapple C."/>
            <person name="Cheng C."/>
            <person name="Correa L.G."/>
            <person name="Dacre M."/>
            <person name="DeBarry J."/>
            <person name="Dreyer I."/>
            <person name="Elias M."/>
            <person name="Engstrom E.M."/>
            <person name="Estelle M."/>
            <person name="Feng L."/>
            <person name="Finet C."/>
            <person name="Floyd S.K."/>
            <person name="Frommer W.B."/>
            <person name="Fujita T."/>
            <person name="Gramzow L."/>
            <person name="Gutensohn M."/>
            <person name="Harholt J."/>
            <person name="Hattori M."/>
            <person name="Heyl A."/>
            <person name="Hirai T."/>
            <person name="Hiwatashi Y."/>
            <person name="Ishikawa M."/>
            <person name="Iwata M."/>
            <person name="Karol K.G."/>
            <person name="Koehler B."/>
            <person name="Kolukisaoglu U."/>
            <person name="Kubo M."/>
            <person name="Kurata T."/>
            <person name="Lalonde S."/>
            <person name="Li K."/>
            <person name="Li Y."/>
            <person name="Litt A."/>
            <person name="Lyons E."/>
            <person name="Manning G."/>
            <person name="Maruyama T."/>
            <person name="Michael T.P."/>
            <person name="Mikami K."/>
            <person name="Miyazaki S."/>
            <person name="Morinaga S."/>
            <person name="Murata T."/>
            <person name="Mueller-Roeber B."/>
            <person name="Nelson D.R."/>
            <person name="Obara M."/>
            <person name="Oguri Y."/>
            <person name="Olmstead R.G."/>
            <person name="Onodera N."/>
            <person name="Petersen B.L."/>
            <person name="Pils B."/>
            <person name="Prigge M."/>
            <person name="Rensing S.A."/>
            <person name="Riano-Pachon D.M."/>
            <person name="Roberts A.W."/>
            <person name="Sato Y."/>
            <person name="Scheller H.V."/>
            <person name="Schulz B."/>
            <person name="Schulz C."/>
            <person name="Shakirov E.V."/>
            <person name="Shibagaki N."/>
            <person name="Shinohara N."/>
            <person name="Shippen D.E."/>
            <person name="Soerensen I."/>
            <person name="Sotooka R."/>
            <person name="Sugimoto N."/>
            <person name="Sugita M."/>
            <person name="Sumikawa N."/>
            <person name="Tanurdzic M."/>
            <person name="Theissen G."/>
            <person name="Ulvskov P."/>
            <person name="Wakazuki S."/>
            <person name="Weng J.K."/>
            <person name="Willats W.W."/>
            <person name="Wipf D."/>
            <person name="Wolf P.G."/>
            <person name="Yang L."/>
            <person name="Zimmer A.D."/>
            <person name="Zhu Q."/>
            <person name="Mitros T."/>
            <person name="Hellsten U."/>
            <person name="Loque D."/>
            <person name="Otillar R."/>
            <person name="Salamov A."/>
            <person name="Schmutz J."/>
            <person name="Shapiro H."/>
            <person name="Lindquist E."/>
            <person name="Lucas S."/>
            <person name="Rokhsar D."/>
            <person name="Grigoriev I.V."/>
        </authorList>
    </citation>
    <scope>NUCLEOTIDE SEQUENCE [LARGE SCALE GENOMIC DNA]</scope>
</reference>
<name>D8SVI1_SELML</name>
<dbReference type="Gene3D" id="2.120.10.80">
    <property type="entry name" value="Kelch-type beta propeller"/>
    <property type="match status" value="2"/>
</dbReference>
<evidence type="ECO:0000313" key="6">
    <source>
        <dbReference type="Proteomes" id="UP000001514"/>
    </source>
</evidence>
<dbReference type="OMA" id="TQGAHIN"/>
<dbReference type="Pfam" id="PF24681">
    <property type="entry name" value="Kelch_KLHDC2_KLHL20_DRC7"/>
    <property type="match status" value="1"/>
</dbReference>
<feature type="region of interest" description="Disordered" evidence="4">
    <location>
        <begin position="498"/>
        <end position="529"/>
    </location>
</feature>
<dbReference type="InterPro" id="IPR015915">
    <property type="entry name" value="Kelch-typ_b-propeller"/>
</dbReference>
<keyword evidence="3" id="KW-0175">Coiled coil</keyword>
<sequence length="571" mass="62887">MALKECGLAFWADSMASRNGAGRFVRDESAALKEVCSEHEDASEGRVVESLSHIGVENKWCLFVPTGSFPPARAKHAALSVGRRMFVLGGVSAGGILDDVQVLFSIFLRRDDLNPKLAQKRLKAGTYQSSCQAFWETKLLVIGGRIEPKSKKLRAFALDLESQSWSVLAPEGEVPVARTGQSVVQVGSSLIIFGGEDSKGQMLNDLHILNLKTLVWRPPKTRQASLMMRDGSKPSPRRGHSAVCYNERYMLVYGGKAQGNYYNDIYVLDLQNMEWSKEKPRGTVPSPRAGHAGVMVGSKWYIVGGEYKGGEVLETMAFNVDSGNWQTVTTVQPGTPLANDGISLVKVRTKGKVFLLVFGGHGAILSNQIFVMMISNSSKTVPVVSKRDEIIKELHDDFSASSLPFSFTSGSLNARGLDQNQPPQGADNSAVDVIEELESSVPSLSSEGDSLSTRPENKQQQLELAEALTRALTEKQEIEKRLEEALILVEELKLERKGASSLNDQRNTMEEGSGSSKDKDIDEDDLQEQLRESQQQIVFAVRKQAVAERKLLGALRENRELRKKLLHQVQV</sequence>
<gene>
    <name evidence="5" type="ORF">SELMODRAFT_426157</name>
</gene>
<dbReference type="Proteomes" id="UP000001514">
    <property type="component" value="Unassembled WGS sequence"/>
</dbReference>
<dbReference type="HOGENOM" id="CLU_477695_0_0_1"/>
<keyword evidence="2" id="KW-0677">Repeat</keyword>
<keyword evidence="1" id="KW-0880">Kelch repeat</keyword>
<keyword evidence="6" id="KW-1185">Reference proteome</keyword>
<accession>D8SVI1</accession>
<dbReference type="Gramene" id="EFJ11621">
    <property type="protein sequence ID" value="EFJ11621"/>
    <property type="gene ID" value="SELMODRAFT_426157"/>
</dbReference>
<dbReference type="STRING" id="88036.D8SVI1"/>
<organism evidence="6">
    <name type="scientific">Selaginella moellendorffii</name>
    <name type="common">Spikemoss</name>
    <dbReference type="NCBI Taxonomy" id="88036"/>
    <lineage>
        <taxon>Eukaryota</taxon>
        <taxon>Viridiplantae</taxon>
        <taxon>Streptophyta</taxon>
        <taxon>Embryophyta</taxon>
        <taxon>Tracheophyta</taxon>
        <taxon>Lycopodiopsida</taxon>
        <taxon>Selaginellales</taxon>
        <taxon>Selaginellaceae</taxon>
        <taxon>Selaginella</taxon>
    </lineage>
</organism>
<evidence type="ECO:0000256" key="4">
    <source>
        <dbReference type="SAM" id="MobiDB-lite"/>
    </source>
</evidence>
<evidence type="ECO:0000256" key="2">
    <source>
        <dbReference type="ARBA" id="ARBA00022737"/>
    </source>
</evidence>
<proteinExistence type="predicted"/>
<dbReference type="KEGG" id="smo:SELMODRAFT_426157"/>
<dbReference type="PANTHER" id="PTHR46093:SF4">
    <property type="entry name" value="GALACTOSE OXIDASE_KELCH REPEAT SUPERFAMILY PROTEIN"/>
    <property type="match status" value="1"/>
</dbReference>
<evidence type="ECO:0000313" key="5">
    <source>
        <dbReference type="EMBL" id="EFJ11621.1"/>
    </source>
</evidence>
<dbReference type="SUPFAM" id="SSF117281">
    <property type="entry name" value="Kelch motif"/>
    <property type="match status" value="2"/>
</dbReference>
<dbReference type="PANTHER" id="PTHR46093">
    <property type="entry name" value="ACYL-COA-BINDING DOMAIN-CONTAINING PROTEIN 5"/>
    <property type="match status" value="1"/>
</dbReference>